<feature type="compositionally biased region" description="Basic and acidic residues" evidence="1">
    <location>
        <begin position="61"/>
        <end position="73"/>
    </location>
</feature>
<keyword evidence="3" id="KW-1185">Reference proteome</keyword>
<dbReference type="AlphaFoldDB" id="A0A448WN93"/>
<protein>
    <submittedName>
        <fullName evidence="2">Uncharacterized protein</fullName>
    </submittedName>
</protein>
<gene>
    <name evidence="2" type="ORF">PXEA_LOCUS9404</name>
</gene>
<feature type="region of interest" description="Disordered" evidence="1">
    <location>
        <begin position="37"/>
        <end position="175"/>
    </location>
</feature>
<feature type="compositionally biased region" description="Basic and acidic residues" evidence="1">
    <location>
        <begin position="125"/>
        <end position="138"/>
    </location>
</feature>
<sequence>MVEQGANLEVCTADNERPIDLVDPADLDVVSYMLKMQMSSSRSGRQDSHSRRSEATGSSREAGRMQACDDVKRCGSGNAKGNNRLKDEEAEGKEGEGDFEKEDKRTNKAEETHQEACPSAPSDEPDARDSAPDRHLAGSRDAQPPVGTAPSPKQAPSADEDVSKPAVQQSLVKKS</sequence>
<organism evidence="2 3">
    <name type="scientific">Protopolystoma xenopodis</name>
    <dbReference type="NCBI Taxonomy" id="117903"/>
    <lineage>
        <taxon>Eukaryota</taxon>
        <taxon>Metazoa</taxon>
        <taxon>Spiralia</taxon>
        <taxon>Lophotrochozoa</taxon>
        <taxon>Platyhelminthes</taxon>
        <taxon>Monogenea</taxon>
        <taxon>Polyopisthocotylea</taxon>
        <taxon>Polystomatidea</taxon>
        <taxon>Polystomatidae</taxon>
        <taxon>Protopolystoma</taxon>
    </lineage>
</organism>
<reference evidence="2" key="1">
    <citation type="submission" date="2018-11" db="EMBL/GenBank/DDBJ databases">
        <authorList>
            <consortium name="Pathogen Informatics"/>
        </authorList>
    </citation>
    <scope>NUCLEOTIDE SEQUENCE</scope>
</reference>
<accession>A0A448WN93</accession>
<dbReference type="Proteomes" id="UP000784294">
    <property type="component" value="Unassembled WGS sequence"/>
</dbReference>
<feature type="compositionally biased region" description="Polar residues" evidence="1">
    <location>
        <begin position="166"/>
        <end position="175"/>
    </location>
</feature>
<evidence type="ECO:0000256" key="1">
    <source>
        <dbReference type="SAM" id="MobiDB-lite"/>
    </source>
</evidence>
<proteinExistence type="predicted"/>
<comment type="caution">
    <text evidence="2">The sequence shown here is derived from an EMBL/GenBank/DDBJ whole genome shotgun (WGS) entry which is preliminary data.</text>
</comment>
<evidence type="ECO:0000313" key="3">
    <source>
        <dbReference type="Proteomes" id="UP000784294"/>
    </source>
</evidence>
<dbReference type="EMBL" id="CAAALY010026596">
    <property type="protein sequence ID" value="VEL15964.1"/>
    <property type="molecule type" value="Genomic_DNA"/>
</dbReference>
<feature type="compositionally biased region" description="Basic and acidic residues" evidence="1">
    <location>
        <begin position="84"/>
        <end position="114"/>
    </location>
</feature>
<feature type="compositionally biased region" description="Basic and acidic residues" evidence="1">
    <location>
        <begin position="44"/>
        <end position="54"/>
    </location>
</feature>
<evidence type="ECO:0000313" key="2">
    <source>
        <dbReference type="EMBL" id="VEL15964.1"/>
    </source>
</evidence>
<name>A0A448WN93_9PLAT</name>